<keyword evidence="1" id="KW-0732">Signal</keyword>
<evidence type="ECO:0000313" key="3">
    <source>
        <dbReference type="Proteomes" id="UP000186228"/>
    </source>
</evidence>
<dbReference type="EMBL" id="FMAC01000011">
    <property type="protein sequence ID" value="SCB35146.1"/>
    <property type="molecule type" value="Genomic_DNA"/>
</dbReference>
<accession>A0A1C3W582</accession>
<name>A0A1C3W582_9HYPH</name>
<dbReference type="RefSeq" id="WP_075856056.1">
    <property type="nucleotide sequence ID" value="NZ_FMAC01000011.1"/>
</dbReference>
<protein>
    <submittedName>
        <fullName evidence="2">Inhibitor of vertebrate lysozyme (Ivy)</fullName>
    </submittedName>
</protein>
<dbReference type="AlphaFoldDB" id="A0A1C3W582"/>
<feature type="signal peptide" evidence="1">
    <location>
        <begin position="1"/>
        <end position="19"/>
    </location>
</feature>
<proteinExistence type="predicted"/>
<evidence type="ECO:0000313" key="2">
    <source>
        <dbReference type="EMBL" id="SCB35146.1"/>
    </source>
</evidence>
<gene>
    <name evidence="2" type="ORF">GA0061100_111130</name>
</gene>
<feature type="chain" id="PRO_5008685095" evidence="1">
    <location>
        <begin position="20"/>
        <end position="130"/>
    </location>
</feature>
<dbReference type="OrthoDB" id="8395427at2"/>
<organism evidence="2 3">
    <name type="scientific">Rhizobium hainanense</name>
    <dbReference type="NCBI Taxonomy" id="52131"/>
    <lineage>
        <taxon>Bacteria</taxon>
        <taxon>Pseudomonadati</taxon>
        <taxon>Pseudomonadota</taxon>
        <taxon>Alphaproteobacteria</taxon>
        <taxon>Hyphomicrobiales</taxon>
        <taxon>Rhizobiaceae</taxon>
        <taxon>Rhizobium/Agrobacterium group</taxon>
        <taxon>Rhizobium</taxon>
    </lineage>
</organism>
<reference evidence="3" key="1">
    <citation type="submission" date="2016-08" db="EMBL/GenBank/DDBJ databases">
        <authorList>
            <person name="Varghese N."/>
            <person name="Submissions Spin"/>
        </authorList>
    </citation>
    <scope>NUCLEOTIDE SEQUENCE [LARGE SCALE GENOMIC DNA]</scope>
    <source>
        <strain evidence="3">CCBAU 57015</strain>
    </source>
</reference>
<dbReference type="Gene3D" id="3.40.1420.10">
    <property type="entry name" value="Inhibitor of vertebrate lysozyme"/>
    <property type="match status" value="1"/>
</dbReference>
<dbReference type="SUPFAM" id="SSF89872">
    <property type="entry name" value="Inhibitor of vertebrate lysozyme, Ivy"/>
    <property type="match status" value="1"/>
</dbReference>
<keyword evidence="3" id="KW-1185">Reference proteome</keyword>
<dbReference type="Proteomes" id="UP000186228">
    <property type="component" value="Unassembled WGS sequence"/>
</dbReference>
<dbReference type="STRING" id="52131.GA0061100_111130"/>
<dbReference type="Pfam" id="PF08816">
    <property type="entry name" value="Ivy"/>
    <property type="match status" value="1"/>
</dbReference>
<dbReference type="InterPro" id="IPR036501">
    <property type="entry name" value="Inhibitor_vert_lysozyme_sf"/>
</dbReference>
<sequence length="130" mass="14117">MRKFLFILAVAGMAGIAHAEDTNFYDLLKDPAHAKSWKAMLSSAKGTPAWVRDENRFIAEPVKTISIDALDYSISILAKQHATNDGQAAILFKADGTQAWAEIQDEKSPKLYLGNPSAAQKAALDKALAE</sequence>
<evidence type="ECO:0000256" key="1">
    <source>
        <dbReference type="SAM" id="SignalP"/>
    </source>
</evidence>